<dbReference type="Pfam" id="PF13302">
    <property type="entry name" value="Acetyltransf_3"/>
    <property type="match status" value="1"/>
</dbReference>
<accession>A0AAD7F1F5</accession>
<name>A0AAD7F1F5_9AGAR</name>
<dbReference type="InterPro" id="IPR016181">
    <property type="entry name" value="Acyl_CoA_acyltransferase"/>
</dbReference>
<comment type="caution">
    <text evidence="2">The sequence shown here is derived from an EMBL/GenBank/DDBJ whole genome shotgun (WGS) entry which is preliminary data.</text>
</comment>
<dbReference type="EMBL" id="JARIHO010000006">
    <property type="protein sequence ID" value="KAJ7359580.1"/>
    <property type="molecule type" value="Genomic_DNA"/>
</dbReference>
<dbReference type="PANTHER" id="PTHR43610:SF1">
    <property type="entry name" value="N-ACETYLTRANSFERASE DOMAIN-CONTAINING PROTEIN"/>
    <property type="match status" value="1"/>
</dbReference>
<dbReference type="InterPro" id="IPR000182">
    <property type="entry name" value="GNAT_dom"/>
</dbReference>
<dbReference type="Proteomes" id="UP001218218">
    <property type="component" value="Unassembled WGS sequence"/>
</dbReference>
<dbReference type="PROSITE" id="PS51186">
    <property type="entry name" value="GNAT"/>
    <property type="match status" value="1"/>
</dbReference>
<evidence type="ECO:0000313" key="3">
    <source>
        <dbReference type="Proteomes" id="UP001218218"/>
    </source>
</evidence>
<feature type="domain" description="N-acetyltransferase" evidence="1">
    <location>
        <begin position="22"/>
        <end position="192"/>
    </location>
</feature>
<evidence type="ECO:0000313" key="2">
    <source>
        <dbReference type="EMBL" id="KAJ7359580.1"/>
    </source>
</evidence>
<dbReference type="PANTHER" id="PTHR43610">
    <property type="entry name" value="BLL6696 PROTEIN"/>
    <property type="match status" value="1"/>
</dbReference>
<sequence>MLQCSLSQTVMILTESLPSLSGRILLVPPSDADDAPFAALRGHPETRRFIPFAPAHTTPDEARERRLARESNKAVIDFSIYAVTPGSPPKYVGAVGLLNIDEAFRFADSGLTVVPDLFRTGIATDALHAVFQYAFEERKLHRVVLHTGSMNFRMRGWLDRFGATLEGTLRDVWADGEGGYMDGCVYSILEYEWPTVKAKLEERINHVTG</sequence>
<dbReference type="GO" id="GO:0016747">
    <property type="term" value="F:acyltransferase activity, transferring groups other than amino-acyl groups"/>
    <property type="evidence" value="ECO:0007669"/>
    <property type="project" value="InterPro"/>
</dbReference>
<evidence type="ECO:0000259" key="1">
    <source>
        <dbReference type="PROSITE" id="PS51186"/>
    </source>
</evidence>
<organism evidence="2 3">
    <name type="scientific">Mycena albidolilacea</name>
    <dbReference type="NCBI Taxonomy" id="1033008"/>
    <lineage>
        <taxon>Eukaryota</taxon>
        <taxon>Fungi</taxon>
        <taxon>Dikarya</taxon>
        <taxon>Basidiomycota</taxon>
        <taxon>Agaricomycotina</taxon>
        <taxon>Agaricomycetes</taxon>
        <taxon>Agaricomycetidae</taxon>
        <taxon>Agaricales</taxon>
        <taxon>Marasmiineae</taxon>
        <taxon>Mycenaceae</taxon>
        <taxon>Mycena</taxon>
    </lineage>
</organism>
<gene>
    <name evidence="2" type="ORF">DFH08DRAFT_846443</name>
</gene>
<dbReference type="Gene3D" id="3.40.630.30">
    <property type="match status" value="1"/>
</dbReference>
<dbReference type="AlphaFoldDB" id="A0AAD7F1F5"/>
<reference evidence="2" key="1">
    <citation type="submission" date="2023-03" db="EMBL/GenBank/DDBJ databases">
        <title>Massive genome expansion in bonnet fungi (Mycena s.s.) driven by repeated elements and novel gene families across ecological guilds.</title>
        <authorList>
            <consortium name="Lawrence Berkeley National Laboratory"/>
            <person name="Harder C.B."/>
            <person name="Miyauchi S."/>
            <person name="Viragh M."/>
            <person name="Kuo A."/>
            <person name="Thoen E."/>
            <person name="Andreopoulos B."/>
            <person name="Lu D."/>
            <person name="Skrede I."/>
            <person name="Drula E."/>
            <person name="Henrissat B."/>
            <person name="Morin E."/>
            <person name="Kohler A."/>
            <person name="Barry K."/>
            <person name="LaButti K."/>
            <person name="Morin E."/>
            <person name="Salamov A."/>
            <person name="Lipzen A."/>
            <person name="Mereny Z."/>
            <person name="Hegedus B."/>
            <person name="Baldrian P."/>
            <person name="Stursova M."/>
            <person name="Weitz H."/>
            <person name="Taylor A."/>
            <person name="Grigoriev I.V."/>
            <person name="Nagy L.G."/>
            <person name="Martin F."/>
            <person name="Kauserud H."/>
        </authorList>
    </citation>
    <scope>NUCLEOTIDE SEQUENCE</scope>
    <source>
        <strain evidence="2">CBHHK002</strain>
    </source>
</reference>
<keyword evidence="3" id="KW-1185">Reference proteome</keyword>
<protein>
    <submittedName>
        <fullName evidence="2">Acyl-CoA N-acyltransferase</fullName>
    </submittedName>
</protein>
<dbReference type="SUPFAM" id="SSF55729">
    <property type="entry name" value="Acyl-CoA N-acyltransferases (Nat)"/>
    <property type="match status" value="1"/>
</dbReference>
<proteinExistence type="predicted"/>